<protein>
    <submittedName>
        <fullName evidence="1">Uncharacterized protein</fullName>
    </submittedName>
</protein>
<proteinExistence type="predicted"/>
<dbReference type="EMBL" id="CM023477">
    <property type="protein sequence ID" value="KAH7938409.1"/>
    <property type="molecule type" value="Genomic_DNA"/>
</dbReference>
<dbReference type="Proteomes" id="UP000821865">
    <property type="component" value="Chromosome 8"/>
</dbReference>
<reference evidence="1" key="1">
    <citation type="submission" date="2020-05" db="EMBL/GenBank/DDBJ databases">
        <title>Large-scale comparative analyses of tick genomes elucidate their genetic diversity and vector capacities.</title>
        <authorList>
            <person name="Jia N."/>
            <person name="Wang J."/>
            <person name="Shi W."/>
            <person name="Du L."/>
            <person name="Sun Y."/>
            <person name="Zhan W."/>
            <person name="Jiang J."/>
            <person name="Wang Q."/>
            <person name="Zhang B."/>
            <person name="Ji P."/>
            <person name="Sakyi L.B."/>
            <person name="Cui X."/>
            <person name="Yuan T."/>
            <person name="Jiang B."/>
            <person name="Yang W."/>
            <person name="Lam T.T.-Y."/>
            <person name="Chang Q."/>
            <person name="Ding S."/>
            <person name="Wang X."/>
            <person name="Zhu J."/>
            <person name="Ruan X."/>
            <person name="Zhao L."/>
            <person name="Wei J."/>
            <person name="Que T."/>
            <person name="Du C."/>
            <person name="Cheng J."/>
            <person name="Dai P."/>
            <person name="Han X."/>
            <person name="Huang E."/>
            <person name="Gao Y."/>
            <person name="Liu J."/>
            <person name="Shao H."/>
            <person name="Ye R."/>
            <person name="Li L."/>
            <person name="Wei W."/>
            <person name="Wang X."/>
            <person name="Wang C."/>
            <person name="Yang T."/>
            <person name="Huo Q."/>
            <person name="Li W."/>
            <person name="Guo W."/>
            <person name="Chen H."/>
            <person name="Zhou L."/>
            <person name="Ni X."/>
            <person name="Tian J."/>
            <person name="Zhou Y."/>
            <person name="Sheng Y."/>
            <person name="Liu T."/>
            <person name="Pan Y."/>
            <person name="Xia L."/>
            <person name="Li J."/>
            <person name="Zhao F."/>
            <person name="Cao W."/>
        </authorList>
    </citation>
    <scope>NUCLEOTIDE SEQUENCE</scope>
    <source>
        <strain evidence="1">Dsil-2018</strain>
    </source>
</reference>
<evidence type="ECO:0000313" key="2">
    <source>
        <dbReference type="Proteomes" id="UP000821865"/>
    </source>
</evidence>
<gene>
    <name evidence="1" type="ORF">HPB49_023184</name>
</gene>
<accession>A0ACB8CC20</accession>
<comment type="caution">
    <text evidence="1">The sequence shown here is derived from an EMBL/GenBank/DDBJ whole genome shotgun (WGS) entry which is preliminary data.</text>
</comment>
<sequence length="198" mass="20242">MDPDLRAHINMPLVPINREGLYVIIAVPGVSILGCPCVLTYSFTNYSRLKRNAEEVRNYIAASSGGAKVSVDQQSGSLSKQPSAADVARMGDAFSSTASFKDHDAGNAISADLGRQRAGDAKGSDVSDAGLNANDAFPVLARQKAYGAVTGALLDGVGNGDAAAAVASATTVDAAVAYSIMAANVSRGTKRDSFAEGV</sequence>
<evidence type="ECO:0000313" key="1">
    <source>
        <dbReference type="EMBL" id="KAH7938409.1"/>
    </source>
</evidence>
<keyword evidence="2" id="KW-1185">Reference proteome</keyword>
<name>A0ACB8CC20_DERSI</name>
<organism evidence="1 2">
    <name type="scientific">Dermacentor silvarum</name>
    <name type="common">Tick</name>
    <dbReference type="NCBI Taxonomy" id="543639"/>
    <lineage>
        <taxon>Eukaryota</taxon>
        <taxon>Metazoa</taxon>
        <taxon>Ecdysozoa</taxon>
        <taxon>Arthropoda</taxon>
        <taxon>Chelicerata</taxon>
        <taxon>Arachnida</taxon>
        <taxon>Acari</taxon>
        <taxon>Parasitiformes</taxon>
        <taxon>Ixodida</taxon>
        <taxon>Ixodoidea</taxon>
        <taxon>Ixodidae</taxon>
        <taxon>Rhipicephalinae</taxon>
        <taxon>Dermacentor</taxon>
    </lineage>
</organism>